<protein>
    <submittedName>
        <fullName evidence="1">Acyl-coenzyme A oxidase 4 (Peroxisomal)</fullName>
    </submittedName>
</protein>
<dbReference type="Proteomes" id="UP000829398">
    <property type="component" value="Chromosome 6"/>
</dbReference>
<organism evidence="1 2">
    <name type="scientific">Citrus sinensis</name>
    <name type="common">Sweet orange</name>
    <name type="synonym">Citrus aurantium var. sinensis</name>
    <dbReference type="NCBI Taxonomy" id="2711"/>
    <lineage>
        <taxon>Eukaryota</taxon>
        <taxon>Viridiplantae</taxon>
        <taxon>Streptophyta</taxon>
        <taxon>Embryophyta</taxon>
        <taxon>Tracheophyta</taxon>
        <taxon>Spermatophyta</taxon>
        <taxon>Magnoliopsida</taxon>
        <taxon>eudicotyledons</taxon>
        <taxon>Gunneridae</taxon>
        <taxon>Pentapetalae</taxon>
        <taxon>rosids</taxon>
        <taxon>malvids</taxon>
        <taxon>Sapindales</taxon>
        <taxon>Rutaceae</taxon>
        <taxon>Aurantioideae</taxon>
        <taxon>Citrus</taxon>
    </lineage>
</organism>
<gene>
    <name evidence="1" type="ORF">KPL71_018151</name>
</gene>
<accession>A0ACB8JVR3</accession>
<dbReference type="EMBL" id="CM039175">
    <property type="protein sequence ID" value="KAH9736610.1"/>
    <property type="molecule type" value="Genomic_DNA"/>
</dbReference>
<evidence type="ECO:0000313" key="1">
    <source>
        <dbReference type="EMBL" id="KAH9736610.1"/>
    </source>
</evidence>
<reference evidence="2" key="1">
    <citation type="journal article" date="2023" name="Hortic. Res.">
        <title>A chromosome-level phased genome enabling allele-level studies in sweet orange: a case study on citrus Huanglongbing tolerance.</title>
        <authorList>
            <person name="Wu B."/>
            <person name="Yu Q."/>
            <person name="Deng Z."/>
            <person name="Duan Y."/>
            <person name="Luo F."/>
            <person name="Gmitter F. Jr."/>
        </authorList>
    </citation>
    <scope>NUCLEOTIDE SEQUENCE [LARGE SCALE GENOMIC DNA]</scope>
    <source>
        <strain evidence="2">cv. Valencia</strain>
    </source>
</reference>
<keyword evidence="2" id="KW-1185">Reference proteome</keyword>
<sequence length="463" mass="51116">MTIHSSKHQDDVDKNARSSYFNLPALDISVAFPQATPASKFPPCASDYYQFDDLLTSEEQAVRMKVRECMEKEIAPIMAERVDFCIFFLNLLFQYWEKAEFPFHVIPKLGALRVAGGTIKGYGCPGHSVTGAAIAIAEIARVDASCSTFILVHSSLAMLTIALCGSEEQKQKYLPSLAQLNTIACWALTEPAYGSDASALNTTATKVEGGWILEGQKRWIGNSTFADVLVIFARNTTTNQINGYLVKKDAPGLTVTKIENKIGLRIVQNGDILLKKVFVPDEDRLPGVNSFQDTSKVLAVSRVMVAWQPIGISMGVYDMCHRYLKERKQFGAPLAAFQINQQKLVQMLGNIQAMILVGWRLCKLYEKGAMTPGHASMGKSWITARARETVALGRELLGGNGILSDFLVAKLIRVFWMALQAFCDIEPIYTYEGTYDINTLVTGREVTGIASFKPVALATRSRL</sequence>
<comment type="caution">
    <text evidence="1">The sequence shown here is derived from an EMBL/GenBank/DDBJ whole genome shotgun (WGS) entry which is preliminary data.</text>
</comment>
<evidence type="ECO:0000313" key="2">
    <source>
        <dbReference type="Proteomes" id="UP000829398"/>
    </source>
</evidence>
<proteinExistence type="predicted"/>
<name>A0ACB8JVR3_CITSI</name>